<dbReference type="GO" id="GO:0003677">
    <property type="term" value="F:DNA binding"/>
    <property type="evidence" value="ECO:0007669"/>
    <property type="project" value="UniProtKB-KW"/>
</dbReference>
<protein>
    <submittedName>
        <fullName evidence="1">MmcQ/YjbR family DNA-binding protein</fullName>
    </submittedName>
</protein>
<keyword evidence="2" id="KW-1185">Reference proteome</keyword>
<comment type="caution">
    <text evidence="1">The sequence shown here is derived from an EMBL/GenBank/DDBJ whole genome shotgun (WGS) entry which is preliminary data.</text>
</comment>
<organism evidence="1 2">
    <name type="scientific">Sphingomonas echinoides</name>
    <dbReference type="NCBI Taxonomy" id="59803"/>
    <lineage>
        <taxon>Bacteria</taxon>
        <taxon>Pseudomonadati</taxon>
        <taxon>Pseudomonadota</taxon>
        <taxon>Alphaproteobacteria</taxon>
        <taxon>Sphingomonadales</taxon>
        <taxon>Sphingomonadaceae</taxon>
        <taxon>Sphingomonas</taxon>
    </lineage>
</organism>
<reference evidence="1 2" key="1">
    <citation type="submission" date="2023-11" db="EMBL/GenBank/DDBJ databases">
        <title>MicrobeMod: A computational toolkit for identifying prokaryotic methylation and restriction-modification with nanopore sequencing.</title>
        <authorList>
            <person name="Crits-Christoph A."/>
            <person name="Kang S.C."/>
            <person name="Lee H."/>
            <person name="Ostrov N."/>
        </authorList>
    </citation>
    <scope>NUCLEOTIDE SEQUENCE [LARGE SCALE GENOMIC DNA]</scope>
    <source>
        <strain evidence="1 2">ATCC 14820</strain>
    </source>
</reference>
<dbReference type="InterPro" id="IPR058532">
    <property type="entry name" value="YjbR/MT2646/Rv2570-like"/>
</dbReference>
<dbReference type="SUPFAM" id="SSF142906">
    <property type="entry name" value="YjbR-like"/>
    <property type="match status" value="1"/>
</dbReference>
<accession>A0ABU4PMG0</accession>
<sequence length="114" mass="12597">MKDWESLAAFALTLPDTVAGRHYGGAAIKVASNGRAFVSIGREADSFVLSIDSDTKEVLLETDPATFWQTPHYEGWPAVLVRYDTSDPDRVQDMVTRARDQAAARKASKPRKKT</sequence>
<dbReference type="EMBL" id="JAWXXV010000001">
    <property type="protein sequence ID" value="MDX5984337.1"/>
    <property type="molecule type" value="Genomic_DNA"/>
</dbReference>
<dbReference type="InterPro" id="IPR038056">
    <property type="entry name" value="YjbR-like_sf"/>
</dbReference>
<dbReference type="RefSeq" id="WP_010403472.1">
    <property type="nucleotide sequence ID" value="NZ_JAWXXV010000001.1"/>
</dbReference>
<evidence type="ECO:0000313" key="2">
    <source>
        <dbReference type="Proteomes" id="UP001279660"/>
    </source>
</evidence>
<keyword evidence="1" id="KW-0238">DNA-binding</keyword>
<dbReference type="Proteomes" id="UP001279660">
    <property type="component" value="Unassembled WGS sequence"/>
</dbReference>
<name>A0ABU4PMG0_9SPHN</name>
<dbReference type="Pfam" id="PF04237">
    <property type="entry name" value="YjbR"/>
    <property type="match status" value="1"/>
</dbReference>
<proteinExistence type="predicted"/>
<evidence type="ECO:0000313" key="1">
    <source>
        <dbReference type="EMBL" id="MDX5984337.1"/>
    </source>
</evidence>
<gene>
    <name evidence="1" type="ORF">SIL82_08685</name>
</gene>